<reference evidence="19" key="1">
    <citation type="submission" date="2022-11" db="EMBL/GenBank/DDBJ databases">
        <authorList>
            <person name="Petersen C."/>
        </authorList>
    </citation>
    <scope>NUCLEOTIDE SEQUENCE</scope>
    <source>
        <strain evidence="19">IBT 21917</strain>
    </source>
</reference>
<evidence type="ECO:0000256" key="11">
    <source>
        <dbReference type="ARBA" id="ARBA00023136"/>
    </source>
</evidence>
<evidence type="ECO:0000256" key="1">
    <source>
        <dbReference type="ARBA" id="ARBA00004609"/>
    </source>
</evidence>
<evidence type="ECO:0000256" key="2">
    <source>
        <dbReference type="ARBA" id="ARBA00004613"/>
    </source>
</evidence>
<keyword evidence="10 15" id="KW-0408">Iron</keyword>
<sequence length="222" mass="20933">MQFSHALIALAAASLANAQIPDVPPCSLNCFVSALSNDGCSALLDFACHCQKTELITNITPCVEKECKVADQVSVSNAVVSQCSEAGHPISISPIKTTAASSGGSSATGSSTGPAETGASVTATTLSSGSSAESSSTRGSSSGSSSGSASATRSGSSSPTGSGSAGNTSTPLPSKTSGGGSGSGSGSGSSGSASPTWTGAAANVKGNMAGVAALAAAAAYIL</sequence>
<evidence type="ECO:0000256" key="5">
    <source>
        <dbReference type="ARBA" id="ARBA00022525"/>
    </source>
</evidence>
<keyword evidence="14" id="KW-0449">Lipoprotein</keyword>
<evidence type="ECO:0000313" key="20">
    <source>
        <dbReference type="Proteomes" id="UP001146351"/>
    </source>
</evidence>
<name>A0A9W9ITV8_9EURO</name>
<dbReference type="GO" id="GO:0098552">
    <property type="term" value="C:side of membrane"/>
    <property type="evidence" value="ECO:0007669"/>
    <property type="project" value="UniProtKB-KW"/>
</dbReference>
<comment type="caution">
    <text evidence="15">Lacks conserved residue(s) required for the propagation of feature annotation.</text>
</comment>
<comment type="similarity">
    <text evidence="3">Belongs to the RBT5 family.</text>
</comment>
<keyword evidence="12 15" id="KW-1015">Disulfide bond</keyword>
<feature type="region of interest" description="Disordered" evidence="16">
    <location>
        <begin position="94"/>
        <end position="200"/>
    </location>
</feature>
<evidence type="ECO:0000256" key="17">
    <source>
        <dbReference type="SAM" id="SignalP"/>
    </source>
</evidence>
<feature type="compositionally biased region" description="Low complexity" evidence="16">
    <location>
        <begin position="97"/>
        <end position="170"/>
    </location>
</feature>
<dbReference type="EMBL" id="JAPQKO010000001">
    <property type="protein sequence ID" value="KAJ5184158.1"/>
    <property type="molecule type" value="Genomic_DNA"/>
</dbReference>
<evidence type="ECO:0000256" key="14">
    <source>
        <dbReference type="ARBA" id="ARBA00023288"/>
    </source>
</evidence>
<keyword evidence="13" id="KW-0325">Glycoprotein</keyword>
<dbReference type="Proteomes" id="UP001146351">
    <property type="component" value="Unassembled WGS sequence"/>
</dbReference>
<dbReference type="PROSITE" id="PS52012">
    <property type="entry name" value="CFEM"/>
    <property type="match status" value="1"/>
</dbReference>
<dbReference type="PANTHER" id="PTHR37928:SF2">
    <property type="entry name" value="GPI ANCHORED CFEM DOMAIN PROTEIN (AFU_ORTHOLOGUE AFUA_6G10580)"/>
    <property type="match status" value="1"/>
</dbReference>
<evidence type="ECO:0000256" key="13">
    <source>
        <dbReference type="ARBA" id="ARBA00023180"/>
    </source>
</evidence>
<keyword evidence="11" id="KW-0472">Membrane</keyword>
<gene>
    <name evidence="19" type="ORF">N7492_001774</name>
</gene>
<dbReference type="PANTHER" id="PTHR37928">
    <property type="entry name" value="CFEM DOMAIN PROTEIN (AFU_ORTHOLOGUE AFUA_6G14090)"/>
    <property type="match status" value="1"/>
</dbReference>
<evidence type="ECO:0000256" key="15">
    <source>
        <dbReference type="PROSITE-ProRule" id="PRU01356"/>
    </source>
</evidence>
<feature type="chain" id="PRO_5040760398" description="CFEM domain-containing protein" evidence="17">
    <location>
        <begin position="19"/>
        <end position="222"/>
    </location>
</feature>
<dbReference type="InterPro" id="IPR008427">
    <property type="entry name" value="Extracellular_membr_CFEM_dom"/>
</dbReference>
<evidence type="ECO:0000313" key="19">
    <source>
        <dbReference type="EMBL" id="KAJ5184158.1"/>
    </source>
</evidence>
<evidence type="ECO:0000256" key="9">
    <source>
        <dbReference type="ARBA" id="ARBA00022729"/>
    </source>
</evidence>
<protein>
    <recommendedName>
        <fullName evidence="18">CFEM domain-containing protein</fullName>
    </recommendedName>
</protein>
<dbReference type="Pfam" id="PF05730">
    <property type="entry name" value="CFEM"/>
    <property type="match status" value="1"/>
</dbReference>
<proteinExistence type="inferred from homology"/>
<keyword evidence="20" id="KW-1185">Reference proteome</keyword>
<dbReference type="GO" id="GO:0005576">
    <property type="term" value="C:extracellular region"/>
    <property type="evidence" value="ECO:0007669"/>
    <property type="project" value="UniProtKB-SubCell"/>
</dbReference>
<keyword evidence="8 15" id="KW-0479">Metal-binding</keyword>
<evidence type="ECO:0000256" key="16">
    <source>
        <dbReference type="SAM" id="MobiDB-lite"/>
    </source>
</evidence>
<evidence type="ECO:0000256" key="7">
    <source>
        <dbReference type="ARBA" id="ARBA00022622"/>
    </source>
</evidence>
<reference evidence="19" key="2">
    <citation type="journal article" date="2023" name="IMA Fungus">
        <title>Comparative genomic study of the Penicillium genus elucidates a diverse pangenome and 15 lateral gene transfer events.</title>
        <authorList>
            <person name="Petersen C."/>
            <person name="Sorensen T."/>
            <person name="Nielsen M.R."/>
            <person name="Sondergaard T.E."/>
            <person name="Sorensen J.L."/>
            <person name="Fitzpatrick D.A."/>
            <person name="Frisvad J.C."/>
            <person name="Nielsen K.L."/>
        </authorList>
    </citation>
    <scope>NUCLEOTIDE SEQUENCE</scope>
    <source>
        <strain evidence="19">IBT 21917</strain>
    </source>
</reference>
<evidence type="ECO:0000256" key="10">
    <source>
        <dbReference type="ARBA" id="ARBA00023004"/>
    </source>
</evidence>
<keyword evidence="7" id="KW-0336">GPI-anchor</keyword>
<comment type="subcellular location">
    <subcellularLocation>
        <location evidence="1">Cell membrane</location>
        <topology evidence="1">Lipid-anchor</topology>
        <topology evidence="1">GPI-anchor</topology>
    </subcellularLocation>
    <subcellularLocation>
        <location evidence="2">Secreted</location>
    </subcellularLocation>
</comment>
<accession>A0A9W9ITV8</accession>
<feature type="disulfide bond" evidence="15">
    <location>
        <begin position="50"/>
        <end position="83"/>
    </location>
</feature>
<feature type="compositionally biased region" description="Gly residues" evidence="16">
    <location>
        <begin position="177"/>
        <end position="189"/>
    </location>
</feature>
<dbReference type="SMART" id="SM00747">
    <property type="entry name" value="CFEM"/>
    <property type="match status" value="1"/>
</dbReference>
<evidence type="ECO:0000256" key="12">
    <source>
        <dbReference type="ARBA" id="ARBA00023157"/>
    </source>
</evidence>
<keyword evidence="9 17" id="KW-0732">Signal</keyword>
<dbReference type="OrthoDB" id="3767534at2759"/>
<feature type="binding site" description="axial binding residue" evidence="15">
    <location>
        <position position="45"/>
    </location>
    <ligand>
        <name>heme</name>
        <dbReference type="ChEBI" id="CHEBI:30413"/>
    </ligand>
    <ligandPart>
        <name>Fe</name>
        <dbReference type="ChEBI" id="CHEBI:18248"/>
    </ligandPart>
</feature>
<evidence type="ECO:0000256" key="6">
    <source>
        <dbReference type="ARBA" id="ARBA00022617"/>
    </source>
</evidence>
<evidence type="ECO:0000256" key="3">
    <source>
        <dbReference type="ARBA" id="ARBA00010031"/>
    </source>
</evidence>
<keyword evidence="5" id="KW-0964">Secreted</keyword>
<dbReference type="AlphaFoldDB" id="A0A9W9ITV8"/>
<keyword evidence="6 15" id="KW-0349">Heme</keyword>
<evidence type="ECO:0000259" key="18">
    <source>
        <dbReference type="PROSITE" id="PS52012"/>
    </source>
</evidence>
<keyword evidence="4" id="KW-1003">Cell membrane</keyword>
<dbReference type="GO" id="GO:0005886">
    <property type="term" value="C:plasma membrane"/>
    <property type="evidence" value="ECO:0007669"/>
    <property type="project" value="UniProtKB-SubCell"/>
</dbReference>
<evidence type="ECO:0000256" key="4">
    <source>
        <dbReference type="ARBA" id="ARBA00022475"/>
    </source>
</evidence>
<evidence type="ECO:0000256" key="8">
    <source>
        <dbReference type="ARBA" id="ARBA00022723"/>
    </source>
</evidence>
<organism evidence="19 20">
    <name type="scientific">Penicillium capsulatum</name>
    <dbReference type="NCBI Taxonomy" id="69766"/>
    <lineage>
        <taxon>Eukaryota</taxon>
        <taxon>Fungi</taxon>
        <taxon>Dikarya</taxon>
        <taxon>Ascomycota</taxon>
        <taxon>Pezizomycotina</taxon>
        <taxon>Eurotiomycetes</taxon>
        <taxon>Eurotiomycetidae</taxon>
        <taxon>Eurotiales</taxon>
        <taxon>Aspergillaceae</taxon>
        <taxon>Penicillium</taxon>
    </lineage>
</organism>
<feature type="signal peptide" evidence="17">
    <location>
        <begin position="1"/>
        <end position="18"/>
    </location>
</feature>
<dbReference type="GO" id="GO:0046872">
    <property type="term" value="F:metal ion binding"/>
    <property type="evidence" value="ECO:0007669"/>
    <property type="project" value="UniProtKB-UniRule"/>
</dbReference>
<dbReference type="InterPro" id="IPR051735">
    <property type="entry name" value="CFEM_domain"/>
</dbReference>
<comment type="caution">
    <text evidence="19">The sequence shown here is derived from an EMBL/GenBank/DDBJ whole genome shotgun (WGS) entry which is preliminary data.</text>
</comment>
<feature type="domain" description="CFEM" evidence="18">
    <location>
        <begin position="1"/>
        <end position="110"/>
    </location>
</feature>